<sequence length="249" mass="27159">MEQRVSRSDLRSPDATPAPDSDSADVIARLKQLGDFDFVQHDGNGTSTTLNAVEQAGDDHIEFQLFATNKPATEPANRIRIRSPTPATGDPGFVNPTRDSGYYFAPALSAVDKEKFIFSALSGEDVRSRCDLPWLGATYPWKTRHLPSSCLSRSARVQSVAFVSTSIGDEVQKKRTRPGKKARIKVRIKLAASRTAAETKEAAEKEKRVRRNREKKVKKKMREKAKKAAGGGGLDEAVGIASGEGSDSE</sequence>
<name>A0AAV9JYH8_9PEZI</name>
<feature type="region of interest" description="Disordered" evidence="1">
    <location>
        <begin position="195"/>
        <end position="249"/>
    </location>
</feature>
<keyword evidence="3" id="KW-1185">Reference proteome</keyword>
<organism evidence="2 3">
    <name type="scientific">Oleoguttula mirabilis</name>
    <dbReference type="NCBI Taxonomy" id="1507867"/>
    <lineage>
        <taxon>Eukaryota</taxon>
        <taxon>Fungi</taxon>
        <taxon>Dikarya</taxon>
        <taxon>Ascomycota</taxon>
        <taxon>Pezizomycotina</taxon>
        <taxon>Dothideomycetes</taxon>
        <taxon>Dothideomycetidae</taxon>
        <taxon>Mycosphaerellales</taxon>
        <taxon>Teratosphaeriaceae</taxon>
        <taxon>Oleoguttula</taxon>
    </lineage>
</organism>
<reference evidence="2 3" key="1">
    <citation type="submission" date="2021-11" db="EMBL/GenBank/DDBJ databases">
        <title>Black yeast isolated from Biological Soil Crust.</title>
        <authorList>
            <person name="Kurbessoian T."/>
        </authorList>
    </citation>
    <scope>NUCLEOTIDE SEQUENCE [LARGE SCALE GENOMIC DNA]</scope>
    <source>
        <strain evidence="2 3">CCFEE 5522</strain>
    </source>
</reference>
<comment type="caution">
    <text evidence="2">The sequence shown here is derived from an EMBL/GenBank/DDBJ whole genome shotgun (WGS) entry which is preliminary data.</text>
</comment>
<dbReference type="EMBL" id="JAVFHQ010000001">
    <property type="protein sequence ID" value="KAK4550846.1"/>
    <property type="molecule type" value="Genomic_DNA"/>
</dbReference>
<dbReference type="Pfam" id="PF09428">
    <property type="entry name" value="DUF2011"/>
    <property type="match status" value="1"/>
</dbReference>
<proteinExistence type="predicted"/>
<feature type="compositionally biased region" description="Low complexity" evidence="1">
    <location>
        <begin position="13"/>
        <end position="24"/>
    </location>
</feature>
<feature type="compositionally biased region" description="Basic residues" evidence="1">
    <location>
        <begin position="208"/>
        <end position="227"/>
    </location>
</feature>
<feature type="region of interest" description="Disordered" evidence="1">
    <location>
        <begin position="1"/>
        <end position="24"/>
    </location>
</feature>
<protein>
    <submittedName>
        <fullName evidence="2">Uncharacterized protein</fullName>
    </submittedName>
</protein>
<dbReference type="Proteomes" id="UP001324427">
    <property type="component" value="Unassembled WGS sequence"/>
</dbReference>
<dbReference type="InterPro" id="IPR018555">
    <property type="entry name" value="C630.06c-like"/>
</dbReference>
<feature type="compositionally biased region" description="Basic and acidic residues" evidence="1">
    <location>
        <begin position="197"/>
        <end position="207"/>
    </location>
</feature>
<evidence type="ECO:0000313" key="3">
    <source>
        <dbReference type="Proteomes" id="UP001324427"/>
    </source>
</evidence>
<accession>A0AAV9JYH8</accession>
<feature type="compositionally biased region" description="Basic and acidic residues" evidence="1">
    <location>
        <begin position="1"/>
        <end position="12"/>
    </location>
</feature>
<evidence type="ECO:0000313" key="2">
    <source>
        <dbReference type="EMBL" id="KAK4550846.1"/>
    </source>
</evidence>
<dbReference type="AlphaFoldDB" id="A0AAV9JYH8"/>
<evidence type="ECO:0000256" key="1">
    <source>
        <dbReference type="SAM" id="MobiDB-lite"/>
    </source>
</evidence>
<gene>
    <name evidence="2" type="ORF">LTR36_000426</name>
</gene>